<dbReference type="KEGG" id="aqu:109592202"/>
<organism evidence="1 2">
    <name type="scientific">Amphimedon queenslandica</name>
    <name type="common">Sponge</name>
    <dbReference type="NCBI Taxonomy" id="400682"/>
    <lineage>
        <taxon>Eukaryota</taxon>
        <taxon>Metazoa</taxon>
        <taxon>Porifera</taxon>
        <taxon>Demospongiae</taxon>
        <taxon>Heteroscleromorpha</taxon>
        <taxon>Haplosclerida</taxon>
        <taxon>Niphatidae</taxon>
        <taxon>Amphimedon</taxon>
    </lineage>
</organism>
<reference evidence="1" key="2">
    <citation type="submission" date="2024-06" db="UniProtKB">
        <authorList>
            <consortium name="EnsemblMetazoa"/>
        </authorList>
    </citation>
    <scope>IDENTIFICATION</scope>
</reference>
<evidence type="ECO:0000313" key="2">
    <source>
        <dbReference type="Proteomes" id="UP000007879"/>
    </source>
</evidence>
<proteinExistence type="predicted"/>
<sequence>MAEGGKTAKEVFIKTLPKLINTLGKDPPFTVVTASLYGMGLITKQELEAIKTKQGVERGSKVGFTLRDKIHDSDDPNACLLAICEIFESDDVNNDILRKHGASMRTSISSGTGTAATLQVPSYPPPTVVSRTSPNMYNIYINLFRTNGNANDYLKLTLQKWLERRDNVTRTTWDNLIRAVKSTGDMAAAERILGILKS</sequence>
<dbReference type="AlphaFoldDB" id="A0AAN0K1Q5"/>
<accession>A0AAN0K1Q5</accession>
<name>A0AAN0K1Q5_AMPQE</name>
<evidence type="ECO:0008006" key="3">
    <source>
        <dbReference type="Google" id="ProtNLM"/>
    </source>
</evidence>
<dbReference type="RefSeq" id="XP_019863280.1">
    <property type="nucleotide sequence ID" value="XM_020007721.1"/>
</dbReference>
<reference evidence="2" key="1">
    <citation type="journal article" date="2010" name="Nature">
        <title>The Amphimedon queenslandica genome and the evolution of animal complexity.</title>
        <authorList>
            <person name="Srivastava M."/>
            <person name="Simakov O."/>
            <person name="Chapman J."/>
            <person name="Fahey B."/>
            <person name="Gauthier M.E."/>
            <person name="Mitros T."/>
            <person name="Richards G.S."/>
            <person name="Conaco C."/>
            <person name="Dacre M."/>
            <person name="Hellsten U."/>
            <person name="Larroux C."/>
            <person name="Putnam N.H."/>
            <person name="Stanke M."/>
            <person name="Adamska M."/>
            <person name="Darling A."/>
            <person name="Degnan S.M."/>
            <person name="Oakley T.H."/>
            <person name="Plachetzki D.C."/>
            <person name="Zhai Y."/>
            <person name="Adamski M."/>
            <person name="Calcino A."/>
            <person name="Cummins S.F."/>
            <person name="Goodstein D.M."/>
            <person name="Harris C."/>
            <person name="Jackson D.J."/>
            <person name="Leys S.P."/>
            <person name="Shu S."/>
            <person name="Woodcroft B.J."/>
            <person name="Vervoort M."/>
            <person name="Kosik K.S."/>
            <person name="Manning G."/>
            <person name="Degnan B.M."/>
            <person name="Rokhsar D.S."/>
        </authorList>
    </citation>
    <scope>NUCLEOTIDE SEQUENCE [LARGE SCALE GENOMIC DNA]</scope>
</reference>
<dbReference type="EnsemblMetazoa" id="XM_020007721.1">
    <property type="protein sequence ID" value="XP_019863280.1"/>
    <property type="gene ID" value="LOC109592202"/>
</dbReference>
<keyword evidence="2" id="KW-1185">Reference proteome</keyword>
<dbReference type="Proteomes" id="UP000007879">
    <property type="component" value="Unassembled WGS sequence"/>
</dbReference>
<protein>
    <recommendedName>
        <fullName evidence="3">Death domain-containing protein</fullName>
    </recommendedName>
</protein>
<evidence type="ECO:0000313" key="1">
    <source>
        <dbReference type="EnsemblMetazoa" id="XP_019863280.1"/>
    </source>
</evidence>
<dbReference type="GeneID" id="109592202"/>